<name>A0A7G2C3H2_9TRYP</name>
<evidence type="ECO:0000313" key="4">
    <source>
        <dbReference type="Proteomes" id="UP000515908"/>
    </source>
</evidence>
<feature type="region of interest" description="Disordered" evidence="1">
    <location>
        <begin position="1"/>
        <end position="95"/>
    </location>
</feature>
<protein>
    <submittedName>
        <fullName evidence="3">ELMO/CED-12 family, putative</fullName>
    </submittedName>
</protein>
<dbReference type="PROSITE" id="PS51335">
    <property type="entry name" value="ELMO"/>
    <property type="match status" value="1"/>
</dbReference>
<accession>A0A7G2C3H2</accession>
<evidence type="ECO:0000256" key="1">
    <source>
        <dbReference type="SAM" id="MobiDB-lite"/>
    </source>
</evidence>
<dbReference type="PANTHER" id="PTHR12771">
    <property type="entry name" value="ENGULFMENT AND CELL MOTILITY"/>
    <property type="match status" value="1"/>
</dbReference>
<feature type="compositionally biased region" description="Low complexity" evidence="1">
    <location>
        <begin position="130"/>
        <end position="149"/>
    </location>
</feature>
<dbReference type="InterPro" id="IPR006816">
    <property type="entry name" value="ELMO_dom"/>
</dbReference>
<dbReference type="InterPro" id="IPR050868">
    <property type="entry name" value="ELMO_domain-containing"/>
</dbReference>
<dbReference type="Pfam" id="PF04727">
    <property type="entry name" value="ELMO_CED12"/>
    <property type="match status" value="1"/>
</dbReference>
<evidence type="ECO:0000313" key="3">
    <source>
        <dbReference type="EMBL" id="CAD2214256.1"/>
    </source>
</evidence>
<feature type="compositionally biased region" description="Acidic residues" evidence="1">
    <location>
        <begin position="79"/>
        <end position="90"/>
    </location>
</feature>
<dbReference type="EMBL" id="LR877147">
    <property type="protein sequence ID" value="CAD2214256.1"/>
    <property type="molecule type" value="Genomic_DNA"/>
</dbReference>
<proteinExistence type="predicted"/>
<feature type="compositionally biased region" description="Basic and acidic residues" evidence="1">
    <location>
        <begin position="55"/>
        <end position="65"/>
    </location>
</feature>
<sequence length="648" mass="71305">MSLLKKNGILKAYKGQRSEGENGEALPVEGAKNESGAPPKKNDAQKDMSQMFKSKSRDRAPKQPEADESSAPVPPQKVEEDEFPQLDDMGDNVSYTSVSASMISKVDQTVPENTVSSKHLKEVFDPAPPRSNISVSSSSSASSCPTKGSNHTKVPAREAAQGQSNQCMFEDDECSCHVATPRVDALNEQETKMVDLNSCPDCGDALSEERTNESEFSHSRRAASVPVHSPTAQKREETQLTDEWDAANAAYTEQVKDDNAMMAQLLPINFWEALILLRQNKSAWPKVAQPEKPKPAATETLKPKKKSLFSCCDSSSTVTDKARAGKAAETAPARPLLDRDITFFEALRKMPLDVTDVTHARILYTVYHLITSVSGGSYVSQAKTVEPWWQRQFNRGRMPSVLITECNNAGEAEKQENGGAPKALPTSVRWEEVGFQGNNPATDLRGSGMLALLTMLYLLDYYPLLSQKIWALCHPPINLADSKTKREIKEIPFVLIGFNVTGVVMDAYKHGFLKKSIDQITRGDDTKSVVDIEAEKSEEALKSSCNRVAASPTPCYCKPTASELAQRKKSPLLFAMCDYFVGTMEMFLEVWRKKAKAMAPSVPTVAEFNSVLKTVKQSVMMPNAEDLVAKGAAKARFEVMLEETIPTE</sequence>
<gene>
    <name evidence="3" type="ORF">ADEAN_000170100</name>
</gene>
<feature type="region of interest" description="Disordered" evidence="1">
    <location>
        <begin position="108"/>
        <end position="159"/>
    </location>
</feature>
<keyword evidence="4" id="KW-1185">Reference proteome</keyword>
<feature type="region of interest" description="Disordered" evidence="1">
    <location>
        <begin position="210"/>
        <end position="236"/>
    </location>
</feature>
<feature type="compositionally biased region" description="Polar residues" evidence="1">
    <location>
        <begin position="108"/>
        <end position="117"/>
    </location>
</feature>
<evidence type="ECO:0000259" key="2">
    <source>
        <dbReference type="PROSITE" id="PS51335"/>
    </source>
</evidence>
<dbReference type="Proteomes" id="UP000515908">
    <property type="component" value="Chromosome 03"/>
</dbReference>
<feature type="domain" description="ELMO" evidence="2">
    <location>
        <begin position="358"/>
        <end position="623"/>
    </location>
</feature>
<dbReference type="OrthoDB" id="266227at2759"/>
<dbReference type="PANTHER" id="PTHR12771:SF2">
    <property type="entry name" value="ELMO DOMAIN-CONTAINING PROTEIN 3"/>
    <property type="match status" value="1"/>
</dbReference>
<dbReference type="VEuPathDB" id="TriTrypDB:ADEAN_000170100"/>
<organism evidence="3 4">
    <name type="scientific">Angomonas deanei</name>
    <dbReference type="NCBI Taxonomy" id="59799"/>
    <lineage>
        <taxon>Eukaryota</taxon>
        <taxon>Discoba</taxon>
        <taxon>Euglenozoa</taxon>
        <taxon>Kinetoplastea</taxon>
        <taxon>Metakinetoplastina</taxon>
        <taxon>Trypanosomatida</taxon>
        <taxon>Trypanosomatidae</taxon>
        <taxon>Strigomonadinae</taxon>
        <taxon>Angomonas</taxon>
    </lineage>
</organism>
<dbReference type="AlphaFoldDB" id="A0A7G2C3H2"/>
<reference evidence="3 4" key="1">
    <citation type="submission" date="2020-08" db="EMBL/GenBank/DDBJ databases">
        <authorList>
            <person name="Newling K."/>
            <person name="Davey J."/>
            <person name="Forrester S."/>
        </authorList>
    </citation>
    <scope>NUCLEOTIDE SEQUENCE [LARGE SCALE GENOMIC DNA]</scope>
    <source>
        <strain evidence="4">Crithidia deanei Carvalho (ATCC PRA-265)</strain>
    </source>
</reference>